<dbReference type="SUPFAM" id="SSF57667">
    <property type="entry name" value="beta-beta-alpha zinc fingers"/>
    <property type="match status" value="4"/>
</dbReference>
<dbReference type="FunFam" id="3.30.160.60:FF:001102">
    <property type="entry name" value="Transcription factor IIIA"/>
    <property type="match status" value="1"/>
</dbReference>
<protein>
    <recommendedName>
        <fullName evidence="11">C2H2-type domain-containing protein</fullName>
    </recommendedName>
</protein>
<feature type="domain" description="C2H2-type" evidence="11">
    <location>
        <begin position="186"/>
        <end position="214"/>
    </location>
</feature>
<evidence type="ECO:0000256" key="7">
    <source>
        <dbReference type="ARBA" id="ARBA00023163"/>
    </source>
</evidence>
<dbReference type="PROSITE" id="PS00028">
    <property type="entry name" value="ZINC_FINGER_C2H2_1"/>
    <property type="match status" value="6"/>
</dbReference>
<feature type="domain" description="C2H2-type" evidence="11">
    <location>
        <begin position="94"/>
        <end position="123"/>
    </location>
</feature>
<dbReference type="EMBL" id="CAJNJQ010000295">
    <property type="protein sequence ID" value="CAE7068986.1"/>
    <property type="molecule type" value="Genomic_DNA"/>
</dbReference>
<feature type="region of interest" description="Disordered" evidence="10">
    <location>
        <begin position="1"/>
        <end position="86"/>
    </location>
</feature>
<dbReference type="GO" id="GO:0008270">
    <property type="term" value="F:zinc ion binding"/>
    <property type="evidence" value="ECO:0007669"/>
    <property type="project" value="UniProtKB-KW"/>
</dbReference>
<evidence type="ECO:0000256" key="5">
    <source>
        <dbReference type="ARBA" id="ARBA00022833"/>
    </source>
</evidence>
<feature type="domain" description="C2H2-type" evidence="11">
    <location>
        <begin position="246"/>
        <end position="275"/>
    </location>
</feature>
<evidence type="ECO:0000313" key="12">
    <source>
        <dbReference type="EMBL" id="CAE7068986.1"/>
    </source>
</evidence>
<dbReference type="AlphaFoldDB" id="A0A8H3DQX2"/>
<evidence type="ECO:0000256" key="3">
    <source>
        <dbReference type="ARBA" id="ARBA00022737"/>
    </source>
</evidence>
<sequence>MLQSIVSVLTPHGLPSRRSKQVEKRSLATRPRANSHSSDTEKSSLINSESEYEFSEGESANLGKQPSPLLQGASRTTNQTESQGAPLISASKSYMCSQIGCGKSYRKPSRLREHERSHTGERPFVCSECGKSYLRDSHLRAHSRSHLPASARPFVCTYEVVVVNLRPSGNELIPAQHTDRTSSLATRSQTCGQRFWTAQHLRSHELTIHHNEKPHKCTLCPLAFGKHGALRLHIADSHSPAGTRPYRCEHTGCAQSFATNQKLKTHAKVHDVTRYSCAHPDCLRNNTQFPTWSLLQEHMRSVHPPTCPYPACNGRTFTTSKGLRGHIKIHRDGELEAEYAAGSGVLHKRSYTEVDSVDESSSPPLKRRRGGEVGRDWSCPMDGCDKSFKSKKARQDHVRVSHEGLRRFACPKDGCNKTFGYKHVMQRHLERHHRPQDDELPQSTSIDQKKAIKKGQITDLITGQDYDAPPRSLKSNVARPRVIECPWPNAFGIKKPTNNGHTLPMIGTQPKCAFKFSRAYDLRRHLRSAHGLDADADEVSAWVLQYKRTNSKDE</sequence>
<keyword evidence="3" id="KW-0677">Repeat</keyword>
<feature type="domain" description="C2H2-type" evidence="11">
    <location>
        <begin position="377"/>
        <end position="407"/>
    </location>
</feature>
<dbReference type="GO" id="GO:0006357">
    <property type="term" value="P:regulation of transcription by RNA polymerase II"/>
    <property type="evidence" value="ECO:0007669"/>
    <property type="project" value="TreeGrafter"/>
</dbReference>
<keyword evidence="6" id="KW-0805">Transcription regulation</keyword>
<dbReference type="InterPro" id="IPR013087">
    <property type="entry name" value="Znf_C2H2_type"/>
</dbReference>
<evidence type="ECO:0000313" key="13">
    <source>
        <dbReference type="Proteomes" id="UP000663827"/>
    </source>
</evidence>
<evidence type="ECO:0000256" key="9">
    <source>
        <dbReference type="PROSITE-ProRule" id="PRU00042"/>
    </source>
</evidence>
<feature type="domain" description="C2H2-type" evidence="11">
    <location>
        <begin position="408"/>
        <end position="437"/>
    </location>
</feature>
<keyword evidence="5" id="KW-0862">Zinc</keyword>
<dbReference type="Pfam" id="PF00096">
    <property type="entry name" value="zf-C2H2"/>
    <property type="match status" value="3"/>
</dbReference>
<keyword evidence="8" id="KW-0539">Nucleus</keyword>
<dbReference type="FunFam" id="3.30.160.60:FF:000358">
    <property type="entry name" value="zinc finger protein 24"/>
    <property type="match status" value="1"/>
</dbReference>
<keyword evidence="2" id="KW-0479">Metal-binding</keyword>
<dbReference type="PROSITE" id="PS50157">
    <property type="entry name" value="ZINC_FINGER_C2H2_2"/>
    <property type="match status" value="6"/>
</dbReference>
<comment type="subcellular location">
    <subcellularLocation>
        <location evidence="1">Nucleus</location>
    </subcellularLocation>
</comment>
<evidence type="ECO:0000256" key="2">
    <source>
        <dbReference type="ARBA" id="ARBA00022723"/>
    </source>
</evidence>
<keyword evidence="4 9" id="KW-0863">Zinc-finger</keyword>
<proteinExistence type="predicted"/>
<evidence type="ECO:0000259" key="11">
    <source>
        <dbReference type="PROSITE" id="PS50157"/>
    </source>
</evidence>
<name>A0A8H3DQX2_9AGAM</name>
<gene>
    <name evidence="12" type="ORF">RDB_LOCUS14010</name>
</gene>
<evidence type="ECO:0000256" key="8">
    <source>
        <dbReference type="ARBA" id="ARBA00023242"/>
    </source>
</evidence>
<reference evidence="12" key="1">
    <citation type="submission" date="2021-01" db="EMBL/GenBank/DDBJ databases">
        <authorList>
            <person name="Kaushik A."/>
        </authorList>
    </citation>
    <scope>NUCLEOTIDE SEQUENCE</scope>
    <source>
        <strain evidence="12">AG5</strain>
    </source>
</reference>
<evidence type="ECO:0000256" key="6">
    <source>
        <dbReference type="ARBA" id="ARBA00023015"/>
    </source>
</evidence>
<feature type="compositionally biased region" description="Polar residues" evidence="10">
    <location>
        <begin position="32"/>
        <end position="47"/>
    </location>
</feature>
<feature type="region of interest" description="Disordered" evidence="10">
    <location>
        <begin position="432"/>
        <end position="454"/>
    </location>
</feature>
<feature type="compositionally biased region" description="Polar residues" evidence="10">
    <location>
        <begin position="73"/>
        <end position="83"/>
    </location>
</feature>
<dbReference type="InterPro" id="IPR051061">
    <property type="entry name" value="Zinc_finger_trans_reg"/>
</dbReference>
<keyword evidence="7" id="KW-0804">Transcription</keyword>
<dbReference type="GO" id="GO:0005634">
    <property type="term" value="C:nucleus"/>
    <property type="evidence" value="ECO:0007669"/>
    <property type="project" value="UniProtKB-SubCell"/>
</dbReference>
<dbReference type="Gene3D" id="3.30.160.60">
    <property type="entry name" value="Classic Zinc Finger"/>
    <property type="match status" value="5"/>
</dbReference>
<feature type="region of interest" description="Disordered" evidence="10">
    <location>
        <begin position="352"/>
        <end position="376"/>
    </location>
</feature>
<dbReference type="PANTHER" id="PTHR46179:SF13">
    <property type="entry name" value="C2H2-TYPE DOMAIN-CONTAINING PROTEIN"/>
    <property type="match status" value="1"/>
</dbReference>
<dbReference type="PANTHER" id="PTHR46179">
    <property type="entry name" value="ZINC FINGER PROTEIN"/>
    <property type="match status" value="1"/>
</dbReference>
<accession>A0A8H3DQX2</accession>
<organism evidence="12 13">
    <name type="scientific">Rhizoctonia solani</name>
    <dbReference type="NCBI Taxonomy" id="456999"/>
    <lineage>
        <taxon>Eukaryota</taxon>
        <taxon>Fungi</taxon>
        <taxon>Dikarya</taxon>
        <taxon>Basidiomycota</taxon>
        <taxon>Agaricomycotina</taxon>
        <taxon>Agaricomycetes</taxon>
        <taxon>Cantharellales</taxon>
        <taxon>Ceratobasidiaceae</taxon>
        <taxon>Rhizoctonia</taxon>
    </lineage>
</organism>
<comment type="caution">
    <text evidence="12">The sequence shown here is derived from an EMBL/GenBank/DDBJ whole genome shotgun (WGS) entry which is preliminary data.</text>
</comment>
<feature type="domain" description="C2H2-type" evidence="11">
    <location>
        <begin position="124"/>
        <end position="146"/>
    </location>
</feature>
<evidence type="ECO:0000256" key="10">
    <source>
        <dbReference type="SAM" id="MobiDB-lite"/>
    </source>
</evidence>
<evidence type="ECO:0000256" key="1">
    <source>
        <dbReference type="ARBA" id="ARBA00004123"/>
    </source>
</evidence>
<dbReference type="Proteomes" id="UP000663827">
    <property type="component" value="Unassembled WGS sequence"/>
</dbReference>
<evidence type="ECO:0000256" key="4">
    <source>
        <dbReference type="ARBA" id="ARBA00022771"/>
    </source>
</evidence>
<dbReference type="InterPro" id="IPR036236">
    <property type="entry name" value="Znf_C2H2_sf"/>
</dbReference>
<dbReference type="SMART" id="SM00355">
    <property type="entry name" value="ZnF_C2H2"/>
    <property type="match status" value="10"/>
</dbReference>